<dbReference type="PANTHER" id="PTHR24353">
    <property type="entry name" value="CYCLIC NUCLEOTIDE-DEPENDENT PROTEIN KINASE"/>
    <property type="match status" value="1"/>
</dbReference>
<keyword evidence="2" id="KW-0808">Transferase</keyword>
<feature type="region of interest" description="Disordered" evidence="8">
    <location>
        <begin position="319"/>
        <end position="355"/>
    </location>
</feature>
<feature type="domain" description="Protein kinase" evidence="9">
    <location>
        <begin position="46"/>
        <end position="302"/>
    </location>
</feature>
<keyword evidence="4 11" id="KW-0418">Kinase</keyword>
<accession>A0A2C6KWU2</accession>
<feature type="binding site" evidence="6">
    <location>
        <position position="77"/>
    </location>
    <ligand>
        <name>ATP</name>
        <dbReference type="ChEBI" id="CHEBI:30616"/>
    </ligand>
</feature>
<dbReference type="Proteomes" id="UP000221165">
    <property type="component" value="Unassembled WGS sequence"/>
</dbReference>
<evidence type="ECO:0000256" key="2">
    <source>
        <dbReference type="ARBA" id="ARBA00022679"/>
    </source>
</evidence>
<reference evidence="11 12" key="1">
    <citation type="journal article" date="2017" name="Int. J. Parasitol.">
        <title>The genome of the protozoan parasite Cystoisospora suis and a reverse vaccinology approach to identify vaccine candidates.</title>
        <authorList>
            <person name="Palmieri N."/>
            <person name="Shrestha A."/>
            <person name="Ruttkowski B."/>
            <person name="Beck T."/>
            <person name="Vogl C."/>
            <person name="Tomley F."/>
            <person name="Blake D.P."/>
            <person name="Joachim A."/>
        </authorList>
    </citation>
    <scope>NUCLEOTIDE SEQUENCE [LARGE SCALE GENOMIC DNA]</scope>
    <source>
        <strain evidence="11 12">Wien I</strain>
    </source>
</reference>
<dbReference type="EMBL" id="MIGC01000657">
    <property type="protein sequence ID" value="PHJ24520.1"/>
    <property type="molecule type" value="Genomic_DNA"/>
</dbReference>
<dbReference type="CDD" id="cd05580">
    <property type="entry name" value="STKc_PKA_like"/>
    <property type="match status" value="1"/>
</dbReference>
<dbReference type="PROSITE" id="PS51285">
    <property type="entry name" value="AGC_KINASE_CTER"/>
    <property type="match status" value="1"/>
</dbReference>
<dbReference type="SUPFAM" id="SSF56112">
    <property type="entry name" value="Protein kinase-like (PK-like)"/>
    <property type="match status" value="1"/>
</dbReference>
<dbReference type="PANTHER" id="PTHR24353:SF37">
    <property type="entry name" value="CAMP-DEPENDENT PROTEIN KINASE CATALYTIC SUBUNIT PRKX"/>
    <property type="match status" value="1"/>
</dbReference>
<comment type="caution">
    <text evidence="11">The sequence shown here is derived from an EMBL/GenBank/DDBJ whole genome shotgun (WGS) entry which is preliminary data.</text>
</comment>
<dbReference type="GO" id="GO:0005524">
    <property type="term" value="F:ATP binding"/>
    <property type="evidence" value="ECO:0007669"/>
    <property type="project" value="UniProtKB-UniRule"/>
</dbReference>
<dbReference type="SMART" id="SM00133">
    <property type="entry name" value="S_TK_X"/>
    <property type="match status" value="1"/>
</dbReference>
<evidence type="ECO:0000256" key="8">
    <source>
        <dbReference type="SAM" id="MobiDB-lite"/>
    </source>
</evidence>
<dbReference type="SMART" id="SM00220">
    <property type="entry name" value="S_TKc"/>
    <property type="match status" value="1"/>
</dbReference>
<dbReference type="GO" id="GO:0005952">
    <property type="term" value="C:cAMP-dependent protein kinase complex"/>
    <property type="evidence" value="ECO:0007669"/>
    <property type="project" value="TreeGrafter"/>
</dbReference>
<dbReference type="InterPro" id="IPR008271">
    <property type="entry name" value="Ser/Thr_kinase_AS"/>
</dbReference>
<keyword evidence="5 6" id="KW-0067">ATP-binding</keyword>
<dbReference type="PROSITE" id="PS00108">
    <property type="entry name" value="PROTEIN_KINASE_ST"/>
    <property type="match status" value="1"/>
</dbReference>
<proteinExistence type="inferred from homology"/>
<keyword evidence="1 7" id="KW-0723">Serine/threonine-protein kinase</keyword>
<evidence type="ECO:0000256" key="3">
    <source>
        <dbReference type="ARBA" id="ARBA00022741"/>
    </source>
</evidence>
<dbReference type="Pfam" id="PF00069">
    <property type="entry name" value="Pkinase"/>
    <property type="match status" value="1"/>
</dbReference>
<dbReference type="OrthoDB" id="63267at2759"/>
<evidence type="ECO:0000256" key="4">
    <source>
        <dbReference type="ARBA" id="ARBA00022777"/>
    </source>
</evidence>
<evidence type="ECO:0000259" key="9">
    <source>
        <dbReference type="PROSITE" id="PS50011"/>
    </source>
</evidence>
<dbReference type="InterPro" id="IPR000719">
    <property type="entry name" value="Prot_kinase_dom"/>
</dbReference>
<dbReference type="GeneID" id="94425045"/>
<organism evidence="11 12">
    <name type="scientific">Cystoisospora suis</name>
    <dbReference type="NCBI Taxonomy" id="483139"/>
    <lineage>
        <taxon>Eukaryota</taxon>
        <taxon>Sar</taxon>
        <taxon>Alveolata</taxon>
        <taxon>Apicomplexa</taxon>
        <taxon>Conoidasida</taxon>
        <taxon>Coccidia</taxon>
        <taxon>Eucoccidiorida</taxon>
        <taxon>Eimeriorina</taxon>
        <taxon>Sarcocystidae</taxon>
        <taxon>Cystoisospora</taxon>
    </lineage>
</organism>
<sequence length="355" mass="40609">MSQGGRVPCFSEMDLFRRLIPSNKDGGGDNSQHGRLPPNKCVMSNFNFGPTLGTGSFGRVFMAKRKDDSHAPPVAIKRLKKAAVIRQKQVDHILSEKRILQMINHPFTVNMLGTFKDDRYLYIVMEYVIGGEFFTLLRKTRRFENDAARFYAAQVTLIFEYLHGRNIIYRDLKPENLLVDADGYLKLTDFGFAKIIEYRTYTLCGTPEYIAPEVLLNKGHGKPVDWWTLGILIYEMILGYPPFFDDEPMGVYQKILGGRIAFPKFFDKNAKVLVKRLLTPDLAQRYGNLKNGVADIKEHRWFAGFDWNACLKKQLASPYKPPVKSVDDTSNFESYPESTEQTPPVTGSMDPFTSW</sequence>
<dbReference type="GO" id="GO:0004691">
    <property type="term" value="F:cAMP-dependent protein kinase activity"/>
    <property type="evidence" value="ECO:0007669"/>
    <property type="project" value="TreeGrafter"/>
</dbReference>
<protein>
    <submittedName>
        <fullName evidence="11">Agc kinase</fullName>
    </submittedName>
</protein>
<dbReference type="RefSeq" id="XP_067926193.1">
    <property type="nucleotide sequence ID" value="XM_068061834.1"/>
</dbReference>
<evidence type="ECO:0000256" key="5">
    <source>
        <dbReference type="ARBA" id="ARBA00022840"/>
    </source>
</evidence>
<dbReference type="FunFam" id="1.10.510.10:FF:000005">
    <property type="entry name" value="cAMP-dependent protein kinase catalytic subunit alpha"/>
    <property type="match status" value="1"/>
</dbReference>
<evidence type="ECO:0000256" key="1">
    <source>
        <dbReference type="ARBA" id="ARBA00022527"/>
    </source>
</evidence>
<evidence type="ECO:0000313" key="12">
    <source>
        <dbReference type="Proteomes" id="UP000221165"/>
    </source>
</evidence>
<dbReference type="AlphaFoldDB" id="A0A2C6KWU2"/>
<evidence type="ECO:0000259" key="10">
    <source>
        <dbReference type="PROSITE" id="PS51285"/>
    </source>
</evidence>
<dbReference type="InterPro" id="IPR011009">
    <property type="entry name" value="Kinase-like_dom_sf"/>
</dbReference>
<dbReference type="InterPro" id="IPR000961">
    <property type="entry name" value="AGC-kinase_C"/>
</dbReference>
<feature type="compositionally biased region" description="Polar residues" evidence="8">
    <location>
        <begin position="328"/>
        <end position="355"/>
    </location>
</feature>
<evidence type="ECO:0000256" key="7">
    <source>
        <dbReference type="RuleBase" id="RU000304"/>
    </source>
</evidence>
<gene>
    <name evidence="11" type="ORF">CSUI_001629</name>
</gene>
<evidence type="ECO:0000256" key="6">
    <source>
        <dbReference type="PROSITE-ProRule" id="PRU10141"/>
    </source>
</evidence>
<name>A0A2C6KWU2_9APIC</name>
<feature type="domain" description="AGC-kinase C-terminal" evidence="10">
    <location>
        <begin position="303"/>
        <end position="355"/>
    </location>
</feature>
<evidence type="ECO:0000313" key="11">
    <source>
        <dbReference type="EMBL" id="PHJ24520.1"/>
    </source>
</evidence>
<dbReference type="VEuPathDB" id="ToxoDB:CSUI_001629"/>
<comment type="similarity">
    <text evidence="7">Belongs to the protein kinase superfamily.</text>
</comment>
<dbReference type="PROSITE" id="PS50011">
    <property type="entry name" value="PROTEIN_KINASE_DOM"/>
    <property type="match status" value="1"/>
</dbReference>
<dbReference type="PROSITE" id="PS00107">
    <property type="entry name" value="PROTEIN_KINASE_ATP"/>
    <property type="match status" value="1"/>
</dbReference>
<keyword evidence="12" id="KW-1185">Reference proteome</keyword>
<keyword evidence="3 6" id="KW-0547">Nucleotide-binding</keyword>
<dbReference type="InterPro" id="IPR017441">
    <property type="entry name" value="Protein_kinase_ATP_BS"/>
</dbReference>
<dbReference type="Gene3D" id="3.30.200.20">
    <property type="entry name" value="Phosphorylase Kinase, domain 1"/>
    <property type="match status" value="1"/>
</dbReference>
<dbReference type="Gene3D" id="1.10.510.10">
    <property type="entry name" value="Transferase(Phosphotransferase) domain 1"/>
    <property type="match status" value="1"/>
</dbReference>